<dbReference type="Proteomes" id="UP000199116">
    <property type="component" value="Unassembled WGS sequence"/>
</dbReference>
<dbReference type="AlphaFoldDB" id="A0A1I2PMH4"/>
<keyword evidence="2" id="KW-1185">Reference proteome</keyword>
<organism evidence="1 2">
    <name type="scientific">Salegentibacter agarivorans</name>
    <dbReference type="NCBI Taxonomy" id="345907"/>
    <lineage>
        <taxon>Bacteria</taxon>
        <taxon>Pseudomonadati</taxon>
        <taxon>Bacteroidota</taxon>
        <taxon>Flavobacteriia</taxon>
        <taxon>Flavobacteriales</taxon>
        <taxon>Flavobacteriaceae</taxon>
        <taxon>Salegentibacter</taxon>
    </lineage>
</organism>
<accession>A0A1I2PMH4</accession>
<sequence>MKKTLKQSVGLLFFFIITVSYSQDTIVRNYIPISNYKEAGNKITKKDSTNFRFYNRDTLVQVSADYKSTIDKNKVKVPYEPKDSMFLELYKNVVYNTDSFSEKKLFMRYWKDSVKVYFEPSVPPVHANKLMQFANNISNDIDSLNIKRVDNADDSNYRVYYLNSEHNKDFEPRILGKSGYYAHWNGRNQIYKTDLKLNTSLIQKDSYKMELLKFHFFRSLGYFQSSKKLACKSYLSACRKPRELTSIDLDLLKYHYSYGVCKGVDLEEFEKLHADFRELKKKHKNIVLEVVHTNY</sequence>
<dbReference type="RefSeq" id="WP_093306330.1">
    <property type="nucleotide sequence ID" value="NZ_FOOH01000033.1"/>
</dbReference>
<reference evidence="2" key="1">
    <citation type="submission" date="2016-10" db="EMBL/GenBank/DDBJ databases">
        <authorList>
            <person name="Varghese N."/>
            <person name="Submissions S."/>
        </authorList>
    </citation>
    <scope>NUCLEOTIDE SEQUENCE [LARGE SCALE GENOMIC DNA]</scope>
    <source>
        <strain evidence="2">DSM 23515</strain>
    </source>
</reference>
<evidence type="ECO:0000313" key="2">
    <source>
        <dbReference type="Proteomes" id="UP000199116"/>
    </source>
</evidence>
<gene>
    <name evidence="1" type="ORF">SAMN04488033_13333</name>
</gene>
<proteinExistence type="predicted"/>
<protein>
    <submittedName>
        <fullName evidence="1">Uncharacterized protein</fullName>
    </submittedName>
</protein>
<evidence type="ECO:0000313" key="1">
    <source>
        <dbReference type="EMBL" id="SFG17248.1"/>
    </source>
</evidence>
<name>A0A1I2PMH4_9FLAO</name>
<dbReference type="EMBL" id="FOOH01000033">
    <property type="protein sequence ID" value="SFG17248.1"/>
    <property type="molecule type" value="Genomic_DNA"/>
</dbReference>